<dbReference type="SUPFAM" id="SSF110296">
    <property type="entry name" value="Oligoxyloglucan reducing end-specific cellobiohydrolase"/>
    <property type="match status" value="3"/>
</dbReference>
<organism evidence="7 9">
    <name type="scientific">Candidatus Cryosericum hinesii</name>
    <dbReference type="NCBI Taxonomy" id="2290915"/>
    <lineage>
        <taxon>Bacteria</taxon>
        <taxon>Pseudomonadati</taxon>
        <taxon>Caldisericota/Cryosericota group</taxon>
        <taxon>Candidatus Cryosericota</taxon>
        <taxon>Candidatus Cryosericia</taxon>
        <taxon>Candidatus Cryosericales</taxon>
        <taxon>Candidatus Cryosericaceae</taxon>
        <taxon>Candidatus Cryosericum</taxon>
    </lineage>
</organism>
<dbReference type="CDD" id="cd15482">
    <property type="entry name" value="Sialidase_non-viral"/>
    <property type="match status" value="2"/>
</dbReference>
<dbReference type="InterPro" id="IPR031778">
    <property type="entry name" value="Sortilin_N"/>
</dbReference>
<dbReference type="Pfam" id="PF07833">
    <property type="entry name" value="Cu_amine_oxidN1"/>
    <property type="match status" value="1"/>
</dbReference>
<gene>
    <name evidence="6" type="ORF">SMC2_08750</name>
    <name evidence="7" type="ORF">SMC3_06880</name>
</gene>
<reference evidence="8 9" key="1">
    <citation type="submission" date="2018-09" db="EMBL/GenBank/DDBJ databases">
        <title>Discovery and Ecogenomic Context for Candidatus Cryosericales, a Global Caldiserica Order Active in Thawing Permafrost.</title>
        <authorList>
            <person name="Martinez M.A."/>
            <person name="Woodcroft B.J."/>
            <person name="Ignacio Espinoza J.C."/>
            <person name="Zayed A."/>
            <person name="Singleton C.M."/>
            <person name="Boyd J."/>
            <person name="Li Y.-F."/>
            <person name="Purvine S."/>
            <person name="Maughan H."/>
            <person name="Hodgkins S.B."/>
            <person name="Anderson D."/>
            <person name="Sederholm M."/>
            <person name="Temperton B."/>
            <person name="Saleska S.R."/>
            <person name="Tyson G.W."/>
            <person name="Rich V.I."/>
        </authorList>
    </citation>
    <scope>NUCLEOTIDE SEQUENCE [LARGE SCALE GENOMIC DNA]</scope>
    <source>
        <strain evidence="6 8">SMC2</strain>
        <strain evidence="7 9">SMC3</strain>
    </source>
</reference>
<keyword evidence="2" id="KW-0732">Signal</keyword>
<feature type="domain" description="Bacterial repeat" evidence="5">
    <location>
        <begin position="690"/>
        <end position="756"/>
    </location>
</feature>
<evidence type="ECO:0000313" key="8">
    <source>
        <dbReference type="Proteomes" id="UP000265724"/>
    </source>
</evidence>
<keyword evidence="1" id="KW-0677">Repeat</keyword>
<dbReference type="RefSeq" id="WP_119089962.1">
    <property type="nucleotide sequence ID" value="NZ_QXIW01000031.1"/>
</dbReference>
<dbReference type="InterPro" id="IPR044060">
    <property type="entry name" value="Bacterial_rp_domain"/>
</dbReference>
<comment type="caution">
    <text evidence="7">The sequence shown here is derived from an EMBL/GenBank/DDBJ whole genome shotgun (WGS) entry which is preliminary data.</text>
</comment>
<accession>A0A398D9P7</accession>
<evidence type="ECO:0000256" key="1">
    <source>
        <dbReference type="ARBA" id="ARBA00022737"/>
    </source>
</evidence>
<name>A0A398D9P7_9BACT</name>
<dbReference type="EMBL" id="QXIW01000031">
    <property type="protein sequence ID" value="RIE12112.1"/>
    <property type="molecule type" value="Genomic_DNA"/>
</dbReference>
<dbReference type="Gene3D" id="2.130.10.10">
    <property type="entry name" value="YVTN repeat-like/Quinoprotein amine dehydrogenase"/>
    <property type="match status" value="5"/>
</dbReference>
<dbReference type="EMBL" id="QXIX01000061">
    <property type="protein sequence ID" value="RIE11482.1"/>
    <property type="molecule type" value="Genomic_DNA"/>
</dbReference>
<proteinExistence type="predicted"/>
<evidence type="ECO:0000259" key="4">
    <source>
        <dbReference type="Pfam" id="PF15902"/>
    </source>
</evidence>
<dbReference type="InterPro" id="IPR013378">
    <property type="entry name" value="InlB-like_B-rpt"/>
</dbReference>
<evidence type="ECO:0000313" key="7">
    <source>
        <dbReference type="EMBL" id="RIE12112.1"/>
    </source>
</evidence>
<feature type="signal peptide" evidence="2">
    <location>
        <begin position="1"/>
        <end position="38"/>
    </location>
</feature>
<evidence type="ECO:0000256" key="2">
    <source>
        <dbReference type="SAM" id="SignalP"/>
    </source>
</evidence>
<evidence type="ECO:0000259" key="3">
    <source>
        <dbReference type="Pfam" id="PF07833"/>
    </source>
</evidence>
<dbReference type="Pfam" id="PF18998">
    <property type="entry name" value="Flg_new_2"/>
    <property type="match status" value="1"/>
</dbReference>
<evidence type="ECO:0000259" key="5">
    <source>
        <dbReference type="Pfam" id="PF18998"/>
    </source>
</evidence>
<dbReference type="NCBIfam" id="TIGR02543">
    <property type="entry name" value="List_Bact_rpt"/>
    <property type="match status" value="1"/>
</dbReference>
<dbReference type="AlphaFoldDB" id="A0A398D9P7"/>
<evidence type="ECO:0000313" key="9">
    <source>
        <dbReference type="Proteomes" id="UP000266042"/>
    </source>
</evidence>
<dbReference type="GO" id="GO:0010411">
    <property type="term" value="P:xyloglucan metabolic process"/>
    <property type="evidence" value="ECO:0007669"/>
    <property type="project" value="TreeGrafter"/>
</dbReference>
<feature type="domain" description="Sortilin N-terminal" evidence="4">
    <location>
        <begin position="174"/>
        <end position="283"/>
    </location>
</feature>
<dbReference type="Pfam" id="PF15902">
    <property type="entry name" value="Sortilin-Vps10"/>
    <property type="match status" value="2"/>
</dbReference>
<feature type="domain" description="Copper amine oxidase-like N-terminal" evidence="3">
    <location>
        <begin position="773"/>
        <end position="883"/>
    </location>
</feature>
<feature type="domain" description="Sortilin N-terminal" evidence="4">
    <location>
        <begin position="403"/>
        <end position="510"/>
    </location>
</feature>
<dbReference type="PANTHER" id="PTHR43739:SF5">
    <property type="entry name" value="EXO-ALPHA-SIALIDASE"/>
    <property type="match status" value="1"/>
</dbReference>
<keyword evidence="8" id="KW-1185">Reference proteome</keyword>
<sequence length="887" mass="93803">MATVKARDYSLTTTMMVLALCLALSFSGVLMGAPAVQAADANAWKQLPMYDGGVSILAVDPVHSSTLYATTAEGLFRSKDSGATWTAINGRFSSVPDYFGIVSDFSNMTCLAINPKSPSTMFAGTNEGLFRTVDGGTTWTACGIIPAETVQPGVESVAIDPLTPTTLYVVTGYSVFRSANNGGTWKSMNTSLTKSGVKSLVINPKTPTTLYVIADYNGVLRSTNSGATWTAINTGLTGYDATSLAIDPRTPTILYASSTASVANSQDRLFNSVDGGNTWKSLHFGRGNWTSSFCLAISPKAPATAYASTNDLGVFRSTDNGSTWSGINSGLTNKTPNSLVVDPRLSTTLYAGTNAGLFRSTNSGTTWTKVNFPVAFTGGKRVGDLVVDPITPSIMYQNCVNGVLYSHDSGMTWHTASSTSTIGSVSHIAIDPKTPTILYACTAKEVFRSNDSGSTWTKKTTFKTVYEILRIIVDPVTPATLYVYVDGADAAGGVYRSKDSGDHWTAMNNGFDHKYRFQSLTINPVIHTTLYLSDGYFYHSTDSGDHWTLMPIKMGPEGGDGVVALAINPANPSIMYAASAYTYYQQTRCRILRSIDGGNTWTVALAAGDALLGIDLYAIVLDPATPTTVYAAGDTGIIRSTDGGANWTDTGLHQGVTSLVVNPATATLYACTWHGVFSYNMSSSHTLTAVTSPSAGGSVVRSPDAISYTAGTAATLTVTPATGYSFTGWSGDLSGTKNPETITMDTDKTVTASFVMNTGSIMKLTLGSTTISVDGKQVPIDAAPAIFNSRTFIPIRIITEVFGGSIAWDAAEQKVTVVRNGMTVDLWIGKNAAEIDGKSVSIDTNPAVVPVISYGRTLLPLRFVAESLGLDVQWDGTAHTITITAKS</sequence>
<dbReference type="Proteomes" id="UP000266042">
    <property type="component" value="Unassembled WGS sequence"/>
</dbReference>
<feature type="chain" id="PRO_5017197241" evidence="2">
    <location>
        <begin position="39"/>
        <end position="887"/>
    </location>
</feature>
<dbReference type="Proteomes" id="UP000265724">
    <property type="component" value="Unassembled WGS sequence"/>
</dbReference>
<dbReference type="InterPro" id="IPR012854">
    <property type="entry name" value="Cu_amine_oxidase-like_N"/>
</dbReference>
<dbReference type="InterPro" id="IPR036582">
    <property type="entry name" value="Mao_N_sf"/>
</dbReference>
<dbReference type="InterPro" id="IPR015943">
    <property type="entry name" value="WD40/YVTN_repeat-like_dom_sf"/>
</dbReference>
<protein>
    <submittedName>
        <fullName evidence="7">Uncharacterized protein</fullName>
    </submittedName>
</protein>
<dbReference type="SUPFAM" id="SSF55383">
    <property type="entry name" value="Copper amine oxidase, domain N"/>
    <property type="match status" value="1"/>
</dbReference>
<evidence type="ECO:0000313" key="6">
    <source>
        <dbReference type="EMBL" id="RIE11482.1"/>
    </source>
</evidence>
<dbReference type="PANTHER" id="PTHR43739">
    <property type="entry name" value="XYLOGLUCANASE (EUROFUNG)"/>
    <property type="match status" value="1"/>
</dbReference>
<dbReference type="InterPro" id="IPR052025">
    <property type="entry name" value="Xyloglucanase_GH74"/>
</dbReference>
<dbReference type="Gene3D" id="3.30.457.10">
    <property type="entry name" value="Copper amine oxidase-like, N-terminal domain"/>
    <property type="match status" value="2"/>
</dbReference>